<gene>
    <name evidence="2" type="ORF">TSPGSL018_23184</name>
    <name evidence="3" type="ORF">TSPGSL018_386</name>
</gene>
<dbReference type="EMBL" id="GBEZ01024483">
    <property type="protein sequence ID" value="JAC62511.1"/>
    <property type="molecule type" value="Transcribed_RNA"/>
</dbReference>
<name>A0A061RN44_9CHLO</name>
<accession>A0A061RN44</accession>
<feature type="region of interest" description="Disordered" evidence="1">
    <location>
        <begin position="138"/>
        <end position="167"/>
    </location>
</feature>
<organism evidence="3">
    <name type="scientific">Tetraselmis sp. GSL018</name>
    <dbReference type="NCBI Taxonomy" id="582737"/>
    <lineage>
        <taxon>Eukaryota</taxon>
        <taxon>Viridiplantae</taxon>
        <taxon>Chlorophyta</taxon>
        <taxon>core chlorophytes</taxon>
        <taxon>Chlorodendrophyceae</taxon>
        <taxon>Chlorodendrales</taxon>
        <taxon>Chlorodendraceae</taxon>
        <taxon>Tetraselmis</taxon>
    </lineage>
</organism>
<evidence type="ECO:0000313" key="2">
    <source>
        <dbReference type="EMBL" id="JAC62511.1"/>
    </source>
</evidence>
<evidence type="ECO:0000313" key="3">
    <source>
        <dbReference type="EMBL" id="JAC72144.1"/>
    </source>
</evidence>
<dbReference type="AlphaFoldDB" id="A0A061RN44"/>
<reference evidence="3" key="1">
    <citation type="submission" date="2014-05" db="EMBL/GenBank/DDBJ databases">
        <title>The transcriptome of the halophilic microalga Tetraselmis sp. GSL018 isolated from the Great Salt Lake, Utah.</title>
        <authorList>
            <person name="Jinkerson R.E."/>
            <person name="D'Adamo S."/>
            <person name="Posewitz M.C."/>
        </authorList>
    </citation>
    <scope>NUCLEOTIDE SEQUENCE</scope>
    <source>
        <strain evidence="3">GSL018</strain>
    </source>
</reference>
<evidence type="ECO:0000256" key="1">
    <source>
        <dbReference type="SAM" id="MobiDB-lite"/>
    </source>
</evidence>
<feature type="non-terminal residue" evidence="3">
    <location>
        <position position="322"/>
    </location>
</feature>
<sequence>MACNFNCSRNISKDWLCLLIANLSVFSMFTVVSSFPTRYLPCVLPNTRLGGHGSPVQDSEISFNIAMQMDGSYEVQVSPVAISRGILLASSGSFAGATECDGRRVTWNSEQGTHVARWIPAQGSTSVRFEANFASSSSAPFRQSSEDFSIADSPPGESGSTIAPLTPTMTSATTPPAPMGATMTAPPTSAIIASPPPPPTLSALSDSEVVFEVRAEIIFQDADLNDASKESIQSTIKRFSGAENVTIISVSPERGVMDLSAIFRMDQDADKFLRQVQTNATKIFDGSDVVEWNVNPQGSAKLKETTFGEWVRSLEESSASHW</sequence>
<protein>
    <submittedName>
        <fullName evidence="3">Uncharacterized protein</fullName>
    </submittedName>
</protein>
<proteinExistence type="predicted"/>
<dbReference type="EMBL" id="GBEZ01013882">
    <property type="protein sequence ID" value="JAC72144.1"/>
    <property type="molecule type" value="Transcribed_RNA"/>
</dbReference>